<name>A0A4S5BSZ4_9BURK</name>
<keyword evidence="2" id="KW-0238">DNA-binding</keyword>
<gene>
    <name evidence="5" type="ORF">E8K88_10205</name>
</gene>
<dbReference type="Pfam" id="PF00392">
    <property type="entry name" value="GntR"/>
    <property type="match status" value="1"/>
</dbReference>
<keyword evidence="1" id="KW-0805">Transcription regulation</keyword>
<dbReference type="InterPro" id="IPR008920">
    <property type="entry name" value="TF_FadR/GntR_C"/>
</dbReference>
<dbReference type="EMBL" id="SSWX01000012">
    <property type="protein sequence ID" value="THJ33048.1"/>
    <property type="molecule type" value="Genomic_DNA"/>
</dbReference>
<protein>
    <submittedName>
        <fullName evidence="5">GntR family transcriptional regulator</fullName>
    </submittedName>
</protein>
<evidence type="ECO:0000313" key="5">
    <source>
        <dbReference type="EMBL" id="THJ33048.1"/>
    </source>
</evidence>
<comment type="caution">
    <text evidence="5">The sequence shown here is derived from an EMBL/GenBank/DDBJ whole genome shotgun (WGS) entry which is preliminary data.</text>
</comment>
<evidence type="ECO:0000256" key="2">
    <source>
        <dbReference type="ARBA" id="ARBA00023125"/>
    </source>
</evidence>
<dbReference type="InterPro" id="IPR011711">
    <property type="entry name" value="GntR_C"/>
</dbReference>
<dbReference type="PANTHER" id="PTHR43537">
    <property type="entry name" value="TRANSCRIPTIONAL REGULATOR, GNTR FAMILY"/>
    <property type="match status" value="1"/>
</dbReference>
<dbReference type="OrthoDB" id="5450856at2"/>
<accession>A0A4S5BSZ4</accession>
<evidence type="ECO:0000256" key="1">
    <source>
        <dbReference type="ARBA" id="ARBA00023015"/>
    </source>
</evidence>
<dbReference type="Pfam" id="PF07729">
    <property type="entry name" value="FCD"/>
    <property type="match status" value="1"/>
</dbReference>
<dbReference type="Gene3D" id="1.20.120.530">
    <property type="entry name" value="GntR ligand-binding domain-like"/>
    <property type="match status" value="1"/>
</dbReference>
<dbReference type="PRINTS" id="PR00035">
    <property type="entry name" value="HTHGNTR"/>
</dbReference>
<dbReference type="Proteomes" id="UP000306236">
    <property type="component" value="Unassembled WGS sequence"/>
</dbReference>
<dbReference type="SUPFAM" id="SSF46785">
    <property type="entry name" value="Winged helix' DNA-binding domain"/>
    <property type="match status" value="1"/>
</dbReference>
<dbReference type="PANTHER" id="PTHR43537:SF24">
    <property type="entry name" value="GLUCONATE OPERON TRANSCRIPTIONAL REPRESSOR"/>
    <property type="match status" value="1"/>
</dbReference>
<dbReference type="GO" id="GO:0003677">
    <property type="term" value="F:DNA binding"/>
    <property type="evidence" value="ECO:0007669"/>
    <property type="project" value="UniProtKB-KW"/>
</dbReference>
<dbReference type="InterPro" id="IPR000524">
    <property type="entry name" value="Tscrpt_reg_HTH_GntR"/>
</dbReference>
<reference evidence="5 6" key="1">
    <citation type="submission" date="2019-04" db="EMBL/GenBank/DDBJ databases">
        <title>Lampropedia sp YIM MLB12 draf genome.</title>
        <authorList>
            <person name="Wang Y.-X."/>
        </authorList>
    </citation>
    <scope>NUCLEOTIDE SEQUENCE [LARGE SCALE GENOMIC DNA]</scope>
    <source>
        <strain evidence="5 6">YIM MLB12</strain>
    </source>
</reference>
<dbReference type="SMART" id="SM00895">
    <property type="entry name" value="FCD"/>
    <property type="match status" value="1"/>
</dbReference>
<proteinExistence type="predicted"/>
<feature type="domain" description="HTH gntR-type" evidence="4">
    <location>
        <begin position="1"/>
        <end position="62"/>
    </location>
</feature>
<dbReference type="SMART" id="SM00345">
    <property type="entry name" value="HTH_GNTR"/>
    <property type="match status" value="1"/>
</dbReference>
<dbReference type="SUPFAM" id="SSF48008">
    <property type="entry name" value="GntR ligand-binding domain-like"/>
    <property type="match status" value="1"/>
</dbReference>
<evidence type="ECO:0000259" key="4">
    <source>
        <dbReference type="PROSITE" id="PS50949"/>
    </source>
</evidence>
<dbReference type="InterPro" id="IPR036390">
    <property type="entry name" value="WH_DNA-bd_sf"/>
</dbReference>
<organism evidence="5 6">
    <name type="scientific">Lampropedia aestuarii</name>
    <dbReference type="NCBI Taxonomy" id="2562762"/>
    <lineage>
        <taxon>Bacteria</taxon>
        <taxon>Pseudomonadati</taxon>
        <taxon>Pseudomonadota</taxon>
        <taxon>Betaproteobacteria</taxon>
        <taxon>Burkholderiales</taxon>
        <taxon>Comamonadaceae</taxon>
        <taxon>Lampropedia</taxon>
    </lineage>
</organism>
<dbReference type="GO" id="GO:0003700">
    <property type="term" value="F:DNA-binding transcription factor activity"/>
    <property type="evidence" value="ECO:0007669"/>
    <property type="project" value="InterPro"/>
</dbReference>
<sequence>MFHGILKELDNWSLVPGQRLVETDLVERFQVGRNSVREALQRLAAEGIVVLSPNKGASIKQLNVQDMLDVLSVAESLFGLLAKTAVRGVGNIAALAALDDAMAALAQAEKARDSAAFSRARRMFYRALLEMGGNKELQRLLPAIVMPIVHAHHRLPDFLTMRLADYRRIAKAVVSGHAKQAEAAACKHVENVRQAVVAAFAQPPM</sequence>
<keyword evidence="6" id="KW-1185">Reference proteome</keyword>
<dbReference type="Gene3D" id="1.10.10.10">
    <property type="entry name" value="Winged helix-like DNA-binding domain superfamily/Winged helix DNA-binding domain"/>
    <property type="match status" value="1"/>
</dbReference>
<dbReference type="PROSITE" id="PS50949">
    <property type="entry name" value="HTH_GNTR"/>
    <property type="match status" value="1"/>
</dbReference>
<dbReference type="InterPro" id="IPR036388">
    <property type="entry name" value="WH-like_DNA-bd_sf"/>
</dbReference>
<keyword evidence="3" id="KW-0804">Transcription</keyword>
<evidence type="ECO:0000256" key="3">
    <source>
        <dbReference type="ARBA" id="ARBA00023163"/>
    </source>
</evidence>
<evidence type="ECO:0000313" key="6">
    <source>
        <dbReference type="Proteomes" id="UP000306236"/>
    </source>
</evidence>
<dbReference type="AlphaFoldDB" id="A0A4S5BSZ4"/>